<sequence length="33" mass="3840">AVFLLFSTGKFVCTGEEFKNLEKMKAWKNSKEK</sequence>
<dbReference type="EMBL" id="BART01039461">
    <property type="protein sequence ID" value="GAH14182.1"/>
    <property type="molecule type" value="Genomic_DNA"/>
</dbReference>
<name>X1D1Z3_9ZZZZ</name>
<accession>X1D1Z3</accession>
<gene>
    <name evidence="1" type="ORF">S01H4_64843</name>
</gene>
<dbReference type="AlphaFoldDB" id="X1D1Z3"/>
<proteinExistence type="predicted"/>
<feature type="non-terminal residue" evidence="1">
    <location>
        <position position="1"/>
    </location>
</feature>
<comment type="caution">
    <text evidence="1">The sequence shown here is derived from an EMBL/GenBank/DDBJ whole genome shotgun (WGS) entry which is preliminary data.</text>
</comment>
<reference evidence="1" key="1">
    <citation type="journal article" date="2014" name="Front. Microbiol.">
        <title>High frequency of phylogenetically diverse reductive dehalogenase-homologous genes in deep subseafloor sedimentary metagenomes.</title>
        <authorList>
            <person name="Kawai M."/>
            <person name="Futagami T."/>
            <person name="Toyoda A."/>
            <person name="Takaki Y."/>
            <person name="Nishi S."/>
            <person name="Hori S."/>
            <person name="Arai W."/>
            <person name="Tsubouchi T."/>
            <person name="Morono Y."/>
            <person name="Uchiyama I."/>
            <person name="Ito T."/>
            <person name="Fujiyama A."/>
            <person name="Inagaki F."/>
            <person name="Takami H."/>
        </authorList>
    </citation>
    <scope>NUCLEOTIDE SEQUENCE</scope>
    <source>
        <strain evidence="1">Expedition CK06-06</strain>
    </source>
</reference>
<organism evidence="1">
    <name type="scientific">marine sediment metagenome</name>
    <dbReference type="NCBI Taxonomy" id="412755"/>
    <lineage>
        <taxon>unclassified sequences</taxon>
        <taxon>metagenomes</taxon>
        <taxon>ecological metagenomes</taxon>
    </lineage>
</organism>
<evidence type="ECO:0000313" key="1">
    <source>
        <dbReference type="EMBL" id="GAH14182.1"/>
    </source>
</evidence>
<protein>
    <submittedName>
        <fullName evidence="1">Uncharacterized protein</fullName>
    </submittedName>
</protein>